<evidence type="ECO:0000313" key="1">
    <source>
        <dbReference type="EMBL" id="AQN80418.1"/>
    </source>
</evidence>
<reference evidence="1 2" key="1">
    <citation type="submission" date="2016-06" db="EMBL/GenBank/DDBJ databases">
        <authorList>
            <person name="Kim H.J."/>
        </authorList>
    </citation>
    <scope>NUCLEOTIDE SEQUENCE [LARGE SCALE GENOMIC DNA]</scope>
    <source>
        <strain evidence="1 2">KFRI01</strain>
    </source>
</reference>
<dbReference type="Pfam" id="PF05521">
    <property type="entry name" value="Phage_HCP"/>
    <property type="match status" value="1"/>
</dbReference>
<dbReference type="EMBL" id="CP016329">
    <property type="protein sequence ID" value="AQN80418.1"/>
    <property type="molecule type" value="Genomic_DNA"/>
</dbReference>
<sequence length="117" mass="13522">MMMNYKPSDFNKRVSFGKVETVVNEINGNTMQTFVPQLILKYAPKMRTMTQQYTILGTKFEDSILIVVRHNKNLQKNLLAKMPDSKYYDIVGISPDDSNKVITYDIVTLKLNQRGIK</sequence>
<protein>
    <submittedName>
        <fullName evidence="1">Phage tail protein</fullName>
    </submittedName>
</protein>
<proteinExistence type="predicted"/>
<gene>
    <name evidence="1" type="ORF">A9176_07695</name>
</gene>
<evidence type="ECO:0000313" key="2">
    <source>
        <dbReference type="Proteomes" id="UP000188147"/>
    </source>
</evidence>
<accession>A0ABM6HVL8</accession>
<name>A0ABM6HVL8_9LACO</name>
<dbReference type="NCBIfam" id="TIGR01563">
    <property type="entry name" value="gp16_SPP1"/>
    <property type="match status" value="1"/>
</dbReference>
<keyword evidence="2" id="KW-1185">Reference proteome</keyword>
<organism evidence="1 2">
    <name type="scientific">Leuconostoc garlicum</name>
    <dbReference type="NCBI Taxonomy" id="255248"/>
    <lineage>
        <taxon>Bacteria</taxon>
        <taxon>Bacillati</taxon>
        <taxon>Bacillota</taxon>
        <taxon>Bacilli</taxon>
        <taxon>Lactobacillales</taxon>
        <taxon>Lactobacillaceae</taxon>
        <taxon>Leuconostoc</taxon>
    </lineage>
</organism>
<dbReference type="InterPro" id="IPR008767">
    <property type="entry name" value="Phage_SPP1_head-tail_adaptor"/>
</dbReference>
<dbReference type="Proteomes" id="UP000188147">
    <property type="component" value="Chromosome"/>
</dbReference>